<sequence length="750" mass="87070">MSNKKRQTDVHSTPVKSQSTYQNRLHQSTQKKNERQSINISRNLETTSNVRQSQKHYDSKILTQNSERIHFQSLQMSNEKKGNAKNIRKGIQIESATSLRSELVSINNMTLTEKLKVSTLECKLTPYKRQQSSVTRPIREFDSFVKPMSFLENAQKESKRSSLSAMHRNKQLIDYEKHIRDADKQTTTNNSSRASSIQSTARACQFQSLRDSRLTGQKSILKLQTHQNSLQRARITPRPIAVKIPFKNNNVQRVSTIKNSTSNQNLCTNLNSVKQLHQSVQNIQFFTQGVLQETNASLNIPKNAVSSFNSRKTSAVRMIQKPSIINYKQMLPQSNKKLKQHKDKAQTIRTSQIKIMPKKDSSKSKSVLIEKFQIYQQQQQQKQFNQQSQVEYQMSPSSKKPEIKKCFKHSKRSSNKSMSNDIDLGDQLEMFLDAQRRLVTQEECFEKKESMMTFYQIMQSSKEEESMLQIINRSHQSSQQNQNFPLYMTLPHNMDFVDAINQYQKYSNDVIKKNPQSPKKKGKPSLKSDQSDRKNLEQLQIWLSQKLGASSLDNSLESEQVKVNFSFQQPTQQEIDLARSMIKQQQEQKDKTKLKVYETGNNSITMELKKKYPMPYQQHYQSQQEQLNIITIDSQKHHKIQPKLKAYRQSNVVNNSKKNQLSNSNILQNQPLQTNSQIQYATQQTQNDLNFKKIYLEGIDEDQFMILDNEDSARKSMEMSSSTNAAEGNRKGVFNIFNMCTSRPHNKYFC</sequence>
<feature type="compositionally biased region" description="Polar residues" evidence="1">
    <location>
        <begin position="10"/>
        <end position="52"/>
    </location>
</feature>
<accession>A0A078AAI3</accession>
<feature type="region of interest" description="Disordered" evidence="1">
    <location>
        <begin position="1"/>
        <end position="57"/>
    </location>
</feature>
<gene>
    <name evidence="2" type="primary">Contig647.g714</name>
    <name evidence="2" type="ORF">STYLEM_8271</name>
</gene>
<protein>
    <submittedName>
        <fullName evidence="2">Uncharacterized protein</fullName>
    </submittedName>
</protein>
<organism evidence="2 3">
    <name type="scientific">Stylonychia lemnae</name>
    <name type="common">Ciliate</name>
    <dbReference type="NCBI Taxonomy" id="5949"/>
    <lineage>
        <taxon>Eukaryota</taxon>
        <taxon>Sar</taxon>
        <taxon>Alveolata</taxon>
        <taxon>Ciliophora</taxon>
        <taxon>Intramacronucleata</taxon>
        <taxon>Spirotrichea</taxon>
        <taxon>Stichotrichia</taxon>
        <taxon>Sporadotrichida</taxon>
        <taxon>Oxytrichidae</taxon>
        <taxon>Stylonychinae</taxon>
        <taxon>Stylonychia</taxon>
    </lineage>
</organism>
<dbReference type="EMBL" id="CCKQ01007856">
    <property type="protein sequence ID" value="CDW79285.1"/>
    <property type="molecule type" value="Genomic_DNA"/>
</dbReference>
<proteinExistence type="predicted"/>
<reference evidence="2 3" key="1">
    <citation type="submission" date="2014-06" db="EMBL/GenBank/DDBJ databases">
        <authorList>
            <person name="Swart Estienne"/>
        </authorList>
    </citation>
    <scope>NUCLEOTIDE SEQUENCE [LARGE SCALE GENOMIC DNA]</scope>
    <source>
        <strain evidence="2 3">130c</strain>
    </source>
</reference>
<dbReference type="Proteomes" id="UP000039865">
    <property type="component" value="Unassembled WGS sequence"/>
</dbReference>
<evidence type="ECO:0000313" key="3">
    <source>
        <dbReference type="Proteomes" id="UP000039865"/>
    </source>
</evidence>
<dbReference type="InParanoid" id="A0A078AAI3"/>
<dbReference type="AlphaFoldDB" id="A0A078AAI3"/>
<keyword evidence="3" id="KW-1185">Reference proteome</keyword>
<feature type="region of interest" description="Disordered" evidence="1">
    <location>
        <begin position="511"/>
        <end position="532"/>
    </location>
</feature>
<name>A0A078AAI3_STYLE</name>
<evidence type="ECO:0000256" key="1">
    <source>
        <dbReference type="SAM" id="MobiDB-lite"/>
    </source>
</evidence>
<evidence type="ECO:0000313" key="2">
    <source>
        <dbReference type="EMBL" id="CDW79285.1"/>
    </source>
</evidence>